<keyword evidence="2 5" id="KW-0378">Hydrolase</keyword>
<keyword evidence="9" id="KW-1185">Reference proteome</keyword>
<dbReference type="PANTHER" id="PTHR42812">
    <property type="entry name" value="BETA-XYLOSIDASE"/>
    <property type="match status" value="1"/>
</dbReference>
<dbReference type="GO" id="GO:0004553">
    <property type="term" value="F:hydrolase activity, hydrolyzing O-glycosyl compounds"/>
    <property type="evidence" value="ECO:0007669"/>
    <property type="project" value="InterPro"/>
</dbReference>
<dbReference type="Gene3D" id="2.115.10.20">
    <property type="entry name" value="Glycosyl hydrolase domain, family 43"/>
    <property type="match status" value="1"/>
</dbReference>
<evidence type="ECO:0000256" key="7">
    <source>
        <dbReference type="SAM" id="Phobius"/>
    </source>
</evidence>
<evidence type="ECO:0000256" key="1">
    <source>
        <dbReference type="ARBA" id="ARBA00009865"/>
    </source>
</evidence>
<dbReference type="EMBL" id="ML976993">
    <property type="protein sequence ID" value="KAF1955900.1"/>
    <property type="molecule type" value="Genomic_DNA"/>
</dbReference>
<evidence type="ECO:0000256" key="5">
    <source>
        <dbReference type="RuleBase" id="RU361187"/>
    </source>
</evidence>
<evidence type="ECO:0000256" key="6">
    <source>
        <dbReference type="SAM" id="MobiDB-lite"/>
    </source>
</evidence>
<proteinExistence type="inferred from homology"/>
<name>A0A6A5TV48_9PLEO</name>
<dbReference type="AlphaFoldDB" id="A0A6A5TV48"/>
<feature type="compositionally biased region" description="Acidic residues" evidence="6">
    <location>
        <begin position="14"/>
        <end position="24"/>
    </location>
</feature>
<keyword evidence="7" id="KW-0812">Transmembrane</keyword>
<dbReference type="InterPro" id="IPR023296">
    <property type="entry name" value="Glyco_hydro_beta-prop_sf"/>
</dbReference>
<comment type="similarity">
    <text evidence="1 5">Belongs to the glycosyl hydrolase 43 family.</text>
</comment>
<feature type="region of interest" description="Disordered" evidence="6">
    <location>
        <begin position="1"/>
        <end position="30"/>
    </location>
</feature>
<dbReference type="CDD" id="cd08999">
    <property type="entry name" value="GH43_ABN-like"/>
    <property type="match status" value="1"/>
</dbReference>
<accession>A0A6A5TV48</accession>
<sequence length="432" mass="46631">MGREIRSDSTSTDTTEDSDLDDRDVEAHAQGAEPSSIRKFCLPDRWIAVVGLIATFTLVLGAALASSLPKKKPTKGDTGHYSLDAPFREVIHSNFPDPALLHHNGTWYVYASNSAAGIIDNKMHGEGKGLGVANVQLATSKNFVDWVVHDQAAGPLQDLGAWVSREQMPAQFDNSVSVRRADVWAPDIMQRPDGKFVLYYSATAAGEKTIHCIGASVSDSPLGPFEPLSTSIACPIEQGGAIDTGPFKDKDGSLYLTYKLDGNARGNGGECLNTVPPLKDTPIFLQKMEKDGYTTSGSPITILDRTDSDGPLVEAPSLIRTDQGIYILFFSTGCTFDPSYKLKYATSPNITGPYTRASHPLLETGTHGLYAPGSASVVSDGKTWRMAFHARKFTDFAGIRPMYVANLKIRGTIVVLEAPVNPTGILRRIVHA</sequence>
<evidence type="ECO:0000256" key="3">
    <source>
        <dbReference type="ARBA" id="ARBA00023295"/>
    </source>
</evidence>
<dbReference type="InterPro" id="IPR051795">
    <property type="entry name" value="Glycosyl_Hydrlase_43"/>
</dbReference>
<feature type="site" description="Important for catalytic activity, responsible for pKa modulation of the active site Glu and correct orientation of both the proton donor and substrate" evidence="4">
    <location>
        <position position="243"/>
    </location>
</feature>
<dbReference type="Proteomes" id="UP000800035">
    <property type="component" value="Unassembled WGS sequence"/>
</dbReference>
<evidence type="ECO:0000256" key="4">
    <source>
        <dbReference type="PIRSR" id="PIRSR606710-2"/>
    </source>
</evidence>
<protein>
    <submittedName>
        <fullName evidence="8">Arabinanase/levansucrase/invertase</fullName>
    </submittedName>
</protein>
<organism evidence="8 9">
    <name type="scientific">Byssothecium circinans</name>
    <dbReference type="NCBI Taxonomy" id="147558"/>
    <lineage>
        <taxon>Eukaryota</taxon>
        <taxon>Fungi</taxon>
        <taxon>Dikarya</taxon>
        <taxon>Ascomycota</taxon>
        <taxon>Pezizomycotina</taxon>
        <taxon>Dothideomycetes</taxon>
        <taxon>Pleosporomycetidae</taxon>
        <taxon>Pleosporales</taxon>
        <taxon>Massarineae</taxon>
        <taxon>Massarinaceae</taxon>
        <taxon>Byssothecium</taxon>
    </lineage>
</organism>
<keyword evidence="7" id="KW-1133">Transmembrane helix</keyword>
<dbReference type="SUPFAM" id="SSF75005">
    <property type="entry name" value="Arabinanase/levansucrase/invertase"/>
    <property type="match status" value="1"/>
</dbReference>
<evidence type="ECO:0000256" key="2">
    <source>
        <dbReference type="ARBA" id="ARBA00022801"/>
    </source>
</evidence>
<dbReference type="Pfam" id="PF04616">
    <property type="entry name" value="Glyco_hydro_43"/>
    <property type="match status" value="1"/>
</dbReference>
<reference evidence="8" key="1">
    <citation type="journal article" date="2020" name="Stud. Mycol.">
        <title>101 Dothideomycetes genomes: a test case for predicting lifestyles and emergence of pathogens.</title>
        <authorList>
            <person name="Haridas S."/>
            <person name="Albert R."/>
            <person name="Binder M."/>
            <person name="Bloem J."/>
            <person name="Labutti K."/>
            <person name="Salamov A."/>
            <person name="Andreopoulos B."/>
            <person name="Baker S."/>
            <person name="Barry K."/>
            <person name="Bills G."/>
            <person name="Bluhm B."/>
            <person name="Cannon C."/>
            <person name="Castanera R."/>
            <person name="Culley D."/>
            <person name="Daum C."/>
            <person name="Ezra D."/>
            <person name="Gonzalez J."/>
            <person name="Henrissat B."/>
            <person name="Kuo A."/>
            <person name="Liang C."/>
            <person name="Lipzen A."/>
            <person name="Lutzoni F."/>
            <person name="Magnuson J."/>
            <person name="Mondo S."/>
            <person name="Nolan M."/>
            <person name="Ohm R."/>
            <person name="Pangilinan J."/>
            <person name="Park H.-J."/>
            <person name="Ramirez L."/>
            <person name="Alfaro M."/>
            <person name="Sun H."/>
            <person name="Tritt A."/>
            <person name="Yoshinaga Y."/>
            <person name="Zwiers L.-H."/>
            <person name="Turgeon B."/>
            <person name="Goodwin S."/>
            <person name="Spatafora J."/>
            <person name="Crous P."/>
            <person name="Grigoriev I."/>
        </authorList>
    </citation>
    <scope>NUCLEOTIDE SEQUENCE</scope>
    <source>
        <strain evidence="8">CBS 675.92</strain>
    </source>
</reference>
<evidence type="ECO:0000313" key="9">
    <source>
        <dbReference type="Proteomes" id="UP000800035"/>
    </source>
</evidence>
<keyword evidence="3 5" id="KW-0326">Glycosidase</keyword>
<evidence type="ECO:0000313" key="8">
    <source>
        <dbReference type="EMBL" id="KAF1955900.1"/>
    </source>
</evidence>
<keyword evidence="7" id="KW-0472">Membrane</keyword>
<feature type="transmembrane region" description="Helical" evidence="7">
    <location>
        <begin position="46"/>
        <end position="65"/>
    </location>
</feature>
<dbReference type="InterPro" id="IPR006710">
    <property type="entry name" value="Glyco_hydro_43"/>
</dbReference>
<dbReference type="OrthoDB" id="3879658at2759"/>
<dbReference type="GO" id="GO:0005975">
    <property type="term" value="P:carbohydrate metabolic process"/>
    <property type="evidence" value="ECO:0007669"/>
    <property type="project" value="InterPro"/>
</dbReference>
<dbReference type="PANTHER" id="PTHR42812:SF5">
    <property type="entry name" value="ENDO-ARABINASE"/>
    <property type="match status" value="1"/>
</dbReference>
<gene>
    <name evidence="8" type="ORF">CC80DRAFT_81863</name>
</gene>